<dbReference type="InterPro" id="IPR025714">
    <property type="entry name" value="Methyltranfer_dom"/>
</dbReference>
<name>A0A3N3E2P9_9VIBR</name>
<feature type="domain" description="Methyltransferase" evidence="1">
    <location>
        <begin position="112"/>
        <end position="230"/>
    </location>
</feature>
<keyword evidence="2" id="KW-0489">Methyltransferase</keyword>
<dbReference type="GO" id="GO:0032259">
    <property type="term" value="P:methylation"/>
    <property type="evidence" value="ECO:0007669"/>
    <property type="project" value="UniProtKB-KW"/>
</dbReference>
<comment type="caution">
    <text evidence="2">The sequence shown here is derived from an EMBL/GenBank/DDBJ whole genome shotgun (WGS) entry which is preliminary data.</text>
</comment>
<accession>A0A3N3E2P9</accession>
<dbReference type="AlphaFoldDB" id="A0A3N3E2P9"/>
<evidence type="ECO:0000313" key="3">
    <source>
        <dbReference type="Proteomes" id="UP000278792"/>
    </source>
</evidence>
<dbReference type="PANTHER" id="PTHR13369">
    <property type="match status" value="1"/>
</dbReference>
<gene>
    <name evidence="2" type="ORF">EGH82_06785</name>
</gene>
<keyword evidence="2" id="KW-0808">Transferase</keyword>
<dbReference type="GO" id="GO:0008168">
    <property type="term" value="F:methyltransferase activity"/>
    <property type="evidence" value="ECO:0007669"/>
    <property type="project" value="UniProtKB-KW"/>
</dbReference>
<proteinExistence type="predicted"/>
<dbReference type="Gene3D" id="3.40.50.150">
    <property type="entry name" value="Vaccinia Virus protein VP39"/>
    <property type="match status" value="1"/>
</dbReference>
<dbReference type="InterPro" id="IPR029063">
    <property type="entry name" value="SAM-dependent_MTases_sf"/>
</dbReference>
<dbReference type="SUPFAM" id="SSF53335">
    <property type="entry name" value="S-adenosyl-L-methionine-dependent methyltransferases"/>
    <property type="match status" value="1"/>
</dbReference>
<protein>
    <submittedName>
        <fullName evidence="2">Methyltransferase</fullName>
    </submittedName>
</protein>
<dbReference type="Proteomes" id="UP000278792">
    <property type="component" value="Unassembled WGS sequence"/>
</dbReference>
<dbReference type="PANTHER" id="PTHR13369:SF0">
    <property type="entry name" value="GLUTATHIONE S-TRANSFERASE C-TERMINAL DOMAIN-CONTAINING PROTEIN"/>
    <property type="match status" value="1"/>
</dbReference>
<reference evidence="2 3" key="1">
    <citation type="submission" date="2018-11" db="EMBL/GenBank/DDBJ databases">
        <title>Vibrio ponticus strain CAIM 1751 pathogenic for the snapper Lutjanus guttatus.</title>
        <authorList>
            <person name="Soto-Rodriguez S."/>
            <person name="Lozano-Olvera R."/>
            <person name="Gomez-Gil B."/>
        </authorList>
    </citation>
    <scope>NUCLEOTIDE SEQUENCE [LARGE SCALE GENOMIC DNA]</scope>
    <source>
        <strain evidence="2 3">CAIM 1751</strain>
    </source>
</reference>
<evidence type="ECO:0000259" key="1">
    <source>
        <dbReference type="Pfam" id="PF13679"/>
    </source>
</evidence>
<organism evidence="2 3">
    <name type="scientific">Vibrio ponticus</name>
    <dbReference type="NCBI Taxonomy" id="265668"/>
    <lineage>
        <taxon>Bacteria</taxon>
        <taxon>Pseudomonadati</taxon>
        <taxon>Pseudomonadota</taxon>
        <taxon>Gammaproteobacteria</taxon>
        <taxon>Vibrionales</taxon>
        <taxon>Vibrionaceae</taxon>
        <taxon>Vibrio</taxon>
    </lineage>
</organism>
<dbReference type="EMBL" id="RKIK01000013">
    <property type="protein sequence ID" value="ROV61011.1"/>
    <property type="molecule type" value="Genomic_DNA"/>
</dbReference>
<dbReference type="RefSeq" id="WP_123781320.1">
    <property type="nucleotide sequence ID" value="NZ_RKIK01000013.1"/>
</dbReference>
<sequence length="398" mass="45415">MLTSFQFIDSYLTEHQQFWRFEPFLVSEQSQLPWLSQQPALCQWLDSLTPEQIEEYKQHFDRLVLACQPFFPSLNAFLKQQQLSMLPLAGLQLERGIDSGVPGRKLEQIVAMGESALQAESGSEWLEWCSGKGFLGRILASQSQQKVTSFEYQQALCEAGQIEADKQGLPMQFVQGDAFAAESEQVFNVNQHAVALHACGDLHVSLINKAVKHHLPAMSISPCCYHLIQAERYQALSDAAQQSVLNLTKQELRIPLQELVTGGERVKRHRFEEMSYRLAFDILLRETLGYQHYLPIPSIKKSQLGEGFAAFCLWAAKQKSIELPQFDADEYLAKGEARFWRMEKLSLIQQLFKRGIELWLVLDKALYLEQHGYAVAISEFCSREVSPRNILLQAKKLS</sequence>
<dbReference type="Pfam" id="PF13679">
    <property type="entry name" value="Methyltransf_32"/>
    <property type="match status" value="1"/>
</dbReference>
<evidence type="ECO:0000313" key="2">
    <source>
        <dbReference type="EMBL" id="ROV61011.1"/>
    </source>
</evidence>